<organism evidence="1 2">
    <name type="scientific">Microcystis aeruginosa BLCC-F158</name>
    <dbReference type="NCBI Taxonomy" id="2755316"/>
    <lineage>
        <taxon>Bacteria</taxon>
        <taxon>Bacillati</taxon>
        <taxon>Cyanobacteriota</taxon>
        <taxon>Cyanophyceae</taxon>
        <taxon>Oscillatoriophycideae</taxon>
        <taxon>Chroococcales</taxon>
        <taxon>Microcystaceae</taxon>
        <taxon>Microcystis</taxon>
    </lineage>
</organism>
<reference evidence="1 2" key="1">
    <citation type="submission" date="2020-07" db="EMBL/GenBank/DDBJ databases">
        <title>Genomes of two Microcystis aeruginosa (Cyanobacteria) strains from Florida (USA) with disparate toxicogenic potential.</title>
        <authorList>
            <person name="Lefler F.W."/>
            <person name="Barbosa M."/>
            <person name="Berthold D.E."/>
            <person name="Laughinghouse H.D. IV."/>
        </authorList>
    </citation>
    <scope>NUCLEOTIDE SEQUENCE [LARGE SCALE GENOMIC DNA]</scope>
    <source>
        <strain evidence="1 2">BLCCF158</strain>
    </source>
</reference>
<proteinExistence type="predicted"/>
<dbReference type="AlphaFoldDB" id="A0A841V1S1"/>
<comment type="caution">
    <text evidence="1">The sequence shown here is derived from an EMBL/GenBank/DDBJ whole genome shotgun (WGS) entry which is preliminary data.</text>
</comment>
<evidence type="ECO:0000313" key="2">
    <source>
        <dbReference type="Proteomes" id="UP000525432"/>
    </source>
</evidence>
<name>A0A841V1S1_MICAE</name>
<sequence length="260" mass="30573">MTREIQKLDELNVVKLFRDAGGLSHYAELQHVPDHLERPDIIARIDSITIGIEIRNLFNDEKEGSGSRDRKRRGIYESVVKTCSHIHSRRSDKWIDVHLFFSSYRDVDLIARRERKEKIAEMLVKLVEKCDPKIGDYFTLRSEKLWGPDWPEEIDFVRVIRLEGDHPPHWGYSDSFWVGETTDELIQNALDDKERNILKWRDGFDEAWVLLVLDGSVGASTLRPHEQLMNNEYLSSFDRACVMEFDGKSYRELRLRRAKV</sequence>
<dbReference type="EMBL" id="JACEGC010000021">
    <property type="protein sequence ID" value="MBC1194984.1"/>
    <property type="molecule type" value="Genomic_DNA"/>
</dbReference>
<protein>
    <submittedName>
        <fullName evidence="1">Uncharacterized protein</fullName>
    </submittedName>
</protein>
<accession>A0A841V1S1</accession>
<dbReference type="Proteomes" id="UP000525432">
    <property type="component" value="Unassembled WGS sequence"/>
</dbReference>
<gene>
    <name evidence="1" type="ORF">H0901_06725</name>
</gene>
<dbReference type="RefSeq" id="WP_185239077.1">
    <property type="nucleotide sequence ID" value="NZ_JACEGC010000021.1"/>
</dbReference>
<evidence type="ECO:0000313" key="1">
    <source>
        <dbReference type="EMBL" id="MBC1194984.1"/>
    </source>
</evidence>